<dbReference type="PRINTS" id="PR00146">
    <property type="entry name" value="DHPICSNTHASE"/>
</dbReference>
<dbReference type="AlphaFoldDB" id="A0A1E3ACA7"/>
<evidence type="ECO:0000313" key="7">
    <source>
        <dbReference type="Proteomes" id="UP000094067"/>
    </source>
</evidence>
<dbReference type="Proteomes" id="UP000094067">
    <property type="component" value="Unassembled WGS sequence"/>
</dbReference>
<dbReference type="SMART" id="SM01130">
    <property type="entry name" value="DHDPS"/>
    <property type="match status" value="1"/>
</dbReference>
<evidence type="ECO:0000313" key="6">
    <source>
        <dbReference type="EMBL" id="ODM12814.1"/>
    </source>
</evidence>
<gene>
    <name evidence="5" type="primary">araD</name>
    <name evidence="6" type="ORF">BEH84_00529</name>
    <name evidence="5" type="ORF">BEI61_02026</name>
</gene>
<accession>A0A1E3ACA7</accession>
<dbReference type="InterPro" id="IPR013785">
    <property type="entry name" value="Aldolase_TIM"/>
</dbReference>
<evidence type="ECO:0000256" key="1">
    <source>
        <dbReference type="ARBA" id="ARBA00007592"/>
    </source>
</evidence>
<protein>
    <submittedName>
        <fullName evidence="5">L-2-keto-3-deoxyarabonate dehydratase</fullName>
        <ecNumber evidence="5">4.2.1.43</ecNumber>
    </submittedName>
</protein>
<dbReference type="Pfam" id="PF00701">
    <property type="entry name" value="DHDPS"/>
    <property type="match status" value="1"/>
</dbReference>
<comment type="similarity">
    <text evidence="1 3">Belongs to the DapA family.</text>
</comment>
<dbReference type="GeneID" id="93304820"/>
<sequence>MTQFRGIFGILTASYKEDMSLDEKSVRSQVDFCVKAGSHGIVVPVNASEFIVLSDEERKDIIRFTVEQAAGRVPVIAGVTTQSTYQSVEFAAYAGKIGADGLIAMPPYGARATDDEIVEFYKRIGDAGRIPVFIQNYIPPVGTAMSPSLCVRIMQEADYASYIKEETQYSSQVITEIARLAEILPKEKYLGTMGGKAGRYLIDEYHRGVCGNMPACDIVDIDAKIWNLLEEGKEKEAIALYNQAIPLMNMEYMYGYVLYKAVLKKRGIIDCDSVRVPGGKRLDKFDYTELDRILKELEPYYQV</sequence>
<dbReference type="SUPFAM" id="SSF51569">
    <property type="entry name" value="Aldolase"/>
    <property type="match status" value="1"/>
</dbReference>
<dbReference type="PANTHER" id="PTHR12128:SF66">
    <property type="entry name" value="4-HYDROXY-2-OXOGLUTARATE ALDOLASE, MITOCHONDRIAL"/>
    <property type="match status" value="1"/>
</dbReference>
<keyword evidence="2 3" id="KW-0456">Lyase</keyword>
<dbReference type="RefSeq" id="WP_069152187.1">
    <property type="nucleotide sequence ID" value="NZ_JBKXXQ010000001.1"/>
</dbReference>
<dbReference type="InterPro" id="IPR002220">
    <property type="entry name" value="DapA-like"/>
</dbReference>
<dbReference type="EMBL" id="MCGI01000001">
    <property type="protein sequence ID" value="ODM12814.1"/>
    <property type="molecule type" value="Genomic_DNA"/>
</dbReference>
<dbReference type="GO" id="GO:0005829">
    <property type="term" value="C:cytosol"/>
    <property type="evidence" value="ECO:0007669"/>
    <property type="project" value="TreeGrafter"/>
</dbReference>
<dbReference type="CDD" id="cd00408">
    <property type="entry name" value="DHDPS-like"/>
    <property type="match status" value="1"/>
</dbReference>
<dbReference type="EC" id="4.2.1.43" evidence="5"/>
<dbReference type="Gene3D" id="3.20.20.70">
    <property type="entry name" value="Aldolase class I"/>
    <property type="match status" value="1"/>
</dbReference>
<dbReference type="GO" id="GO:0008840">
    <property type="term" value="F:4-hydroxy-tetrahydrodipicolinate synthase activity"/>
    <property type="evidence" value="ECO:0007669"/>
    <property type="project" value="TreeGrafter"/>
</dbReference>
<dbReference type="EMBL" id="MCGH01000002">
    <property type="protein sequence ID" value="ODM06137.1"/>
    <property type="molecule type" value="Genomic_DNA"/>
</dbReference>
<proteinExistence type="inferred from homology"/>
<comment type="caution">
    <text evidence="5">The sequence shown here is derived from an EMBL/GenBank/DDBJ whole genome shotgun (WGS) entry which is preliminary data.</text>
</comment>
<evidence type="ECO:0000256" key="3">
    <source>
        <dbReference type="PIRNR" id="PIRNR001365"/>
    </source>
</evidence>
<dbReference type="Proteomes" id="UP000095003">
    <property type="component" value="Unassembled WGS sequence"/>
</dbReference>
<dbReference type="PANTHER" id="PTHR12128">
    <property type="entry name" value="DIHYDRODIPICOLINATE SYNTHASE"/>
    <property type="match status" value="1"/>
</dbReference>
<dbReference type="PIRSF" id="PIRSF001365">
    <property type="entry name" value="DHDPS"/>
    <property type="match status" value="1"/>
</dbReference>
<name>A0A1E3ACA7_9FIRM</name>
<evidence type="ECO:0000313" key="5">
    <source>
        <dbReference type="EMBL" id="ODM06137.1"/>
    </source>
</evidence>
<reference evidence="7 8" key="1">
    <citation type="submission" date="2016-07" db="EMBL/GenBank/DDBJ databases">
        <title>Characterization of isolates of Eisenbergiella tayi derived from blood cultures, using whole genome sequencing.</title>
        <authorList>
            <person name="Burdz T."/>
            <person name="Wiebe D."/>
            <person name="Huynh C."/>
            <person name="Bernard K."/>
        </authorList>
    </citation>
    <scope>NUCLEOTIDE SEQUENCE [LARGE SCALE GENOMIC DNA]</scope>
    <source>
        <strain evidence="5 7">NML 110608</strain>
        <strain evidence="6 8">NML 120489</strain>
    </source>
</reference>
<evidence type="ECO:0000313" key="8">
    <source>
        <dbReference type="Proteomes" id="UP000095003"/>
    </source>
</evidence>
<evidence type="ECO:0000256" key="4">
    <source>
        <dbReference type="PIRSR" id="PIRSR001365-2"/>
    </source>
</evidence>
<feature type="binding site" evidence="4">
    <location>
        <position position="213"/>
    </location>
    <ligand>
        <name>pyruvate</name>
        <dbReference type="ChEBI" id="CHEBI:15361"/>
    </ligand>
</feature>
<organism evidence="5 7">
    <name type="scientific">Eisenbergiella tayi</name>
    <dbReference type="NCBI Taxonomy" id="1432052"/>
    <lineage>
        <taxon>Bacteria</taxon>
        <taxon>Bacillati</taxon>
        <taxon>Bacillota</taxon>
        <taxon>Clostridia</taxon>
        <taxon>Lachnospirales</taxon>
        <taxon>Lachnospiraceae</taxon>
        <taxon>Eisenbergiella</taxon>
    </lineage>
</organism>
<evidence type="ECO:0000256" key="2">
    <source>
        <dbReference type="ARBA" id="ARBA00023239"/>
    </source>
</evidence>
<dbReference type="GO" id="GO:0047449">
    <property type="term" value="F:2-dehydro-3-deoxy-L-arabinonate dehydratase activity"/>
    <property type="evidence" value="ECO:0007669"/>
    <property type="project" value="UniProtKB-EC"/>
</dbReference>